<dbReference type="EC" id="1.14.19.41" evidence="6"/>
<dbReference type="AlphaFoldDB" id="A0A0D2U002"/>
<dbReference type="OrthoDB" id="1372046at2759"/>
<name>A0A0D2U002_CAPO3</name>
<feature type="transmembrane region" description="Helical" evidence="9">
    <location>
        <begin position="21"/>
        <end position="39"/>
    </location>
</feature>
<dbReference type="PANTHER" id="PTHR24286">
    <property type="entry name" value="CYTOCHROME P450 26"/>
    <property type="match status" value="1"/>
</dbReference>
<dbReference type="InterPro" id="IPR001128">
    <property type="entry name" value="Cyt_P450"/>
</dbReference>
<dbReference type="FunFam" id="1.10.630.10:FF:000021">
    <property type="entry name" value="Cytochrome P450 61"/>
    <property type="match status" value="1"/>
</dbReference>
<evidence type="ECO:0000256" key="1">
    <source>
        <dbReference type="ARBA" id="ARBA00001971"/>
    </source>
</evidence>
<dbReference type="Proteomes" id="UP000008743">
    <property type="component" value="Unassembled WGS sequence"/>
</dbReference>
<keyword evidence="3 7" id="KW-0479">Metal-binding</keyword>
<dbReference type="STRING" id="595528.A0A0D2U002"/>
<dbReference type="GO" id="GO:0016125">
    <property type="term" value="P:sterol metabolic process"/>
    <property type="evidence" value="ECO:0007669"/>
    <property type="project" value="TreeGrafter"/>
</dbReference>
<sequence length="572" mass="63811">MSHSKPLESSQGPLAYLQSNAGFVASTVVALGVAAAIVTRDAASKNAATVSAAIQNSTAAPQGFLMTQIDALSKLVDSHLDVTPLTFKLAIAVLVLGAILLLDQINYRRRKQSLPGPKWVPPLIGFFYDSVNPKFEGYMAQWNLGRISFTSVFQHFIMIGSDNDISRYFFNTPGSFVPCLVASMKTIICPDNFVFLGGKAHVEYRKSLNPLFTPAALTSYLPLQFESYQKHVDMWLENKGKSLQYQIPIRELNMDTSLNVFCGKYMPDDVRMKISERYYDITAALQLVNFPFAFPGTNVYRAVQARKYIVSEIQKCVVLARASMAKGNPSTCLLDTWLQTQLAAKAKADAAEDDENFVPPRQFSDAEMALVVLTFIFASQDASTASVTWMLQCLADNPDVLAKVREENARVRPNNEPVSGDNVKDLVYTRQVAKEVLRYRPPVIMVPYAASKDVVLEDGTKIANGTIVIPSIYPSLHDPKVYANPDKFDPDRFGPERQEDIKSPRNWLVFGHGTHLCLGREYAVSHLLAFMAYISMRCDWKHNRTAESDDITVFATIYPKDQLHLEVTERTA</sequence>
<evidence type="ECO:0000313" key="11">
    <source>
        <dbReference type="Proteomes" id="UP000008743"/>
    </source>
</evidence>
<keyword evidence="4 8" id="KW-0560">Oxidoreductase</keyword>
<evidence type="ECO:0000256" key="2">
    <source>
        <dbReference type="ARBA" id="ARBA00010617"/>
    </source>
</evidence>
<dbReference type="GO" id="GO:0000249">
    <property type="term" value="F:C-22 sterol desaturase (NADPH) activity"/>
    <property type="evidence" value="ECO:0007669"/>
    <property type="project" value="UniProtKB-EC"/>
</dbReference>
<evidence type="ECO:0000256" key="6">
    <source>
        <dbReference type="ARBA" id="ARBA00039038"/>
    </source>
</evidence>
<evidence type="ECO:0000313" key="10">
    <source>
        <dbReference type="EMBL" id="KJE88501.1"/>
    </source>
</evidence>
<keyword evidence="5 7" id="KW-0408">Iron</keyword>
<evidence type="ECO:0000256" key="3">
    <source>
        <dbReference type="ARBA" id="ARBA00022723"/>
    </source>
</evidence>
<dbReference type="PANTHER" id="PTHR24286:SF228">
    <property type="entry name" value="C-22 STEROL DESATURASE ERG5"/>
    <property type="match status" value="1"/>
</dbReference>
<keyword evidence="9" id="KW-1133">Transmembrane helix</keyword>
<evidence type="ECO:0000256" key="7">
    <source>
        <dbReference type="PIRSR" id="PIRSR602403-1"/>
    </source>
</evidence>
<dbReference type="PhylomeDB" id="A0A0D2U002"/>
<dbReference type="InterPro" id="IPR002403">
    <property type="entry name" value="Cyt_P450_E_grp-IV"/>
</dbReference>
<keyword evidence="9" id="KW-0812">Transmembrane</keyword>
<dbReference type="RefSeq" id="XP_004365021.1">
    <property type="nucleotide sequence ID" value="XM_004364964.2"/>
</dbReference>
<evidence type="ECO:0000256" key="5">
    <source>
        <dbReference type="ARBA" id="ARBA00023004"/>
    </source>
</evidence>
<dbReference type="Pfam" id="PF00067">
    <property type="entry name" value="p450"/>
    <property type="match status" value="1"/>
</dbReference>
<dbReference type="CDD" id="cd11082">
    <property type="entry name" value="CYP61_CYP710"/>
    <property type="match status" value="1"/>
</dbReference>
<evidence type="ECO:0000256" key="4">
    <source>
        <dbReference type="ARBA" id="ARBA00023002"/>
    </source>
</evidence>
<proteinExistence type="inferred from homology"/>
<gene>
    <name evidence="10" type="ORF">CAOG_000150</name>
</gene>
<feature type="binding site" description="axial binding residue" evidence="7">
    <location>
        <position position="517"/>
    </location>
    <ligand>
        <name>heme</name>
        <dbReference type="ChEBI" id="CHEBI:30413"/>
    </ligand>
    <ligandPart>
        <name>Fe</name>
        <dbReference type="ChEBI" id="CHEBI:18248"/>
    </ligandPart>
</feature>
<dbReference type="EMBL" id="KE346360">
    <property type="protein sequence ID" value="KJE88501.1"/>
    <property type="molecule type" value="Genomic_DNA"/>
</dbReference>
<organism evidence="10 11">
    <name type="scientific">Capsaspora owczarzaki (strain ATCC 30864)</name>
    <dbReference type="NCBI Taxonomy" id="595528"/>
    <lineage>
        <taxon>Eukaryota</taxon>
        <taxon>Filasterea</taxon>
        <taxon>Capsaspora</taxon>
    </lineage>
</organism>
<evidence type="ECO:0000256" key="9">
    <source>
        <dbReference type="SAM" id="Phobius"/>
    </source>
</evidence>
<dbReference type="InterPro" id="IPR017972">
    <property type="entry name" value="Cyt_P450_CS"/>
</dbReference>
<keyword evidence="9" id="KW-0472">Membrane</keyword>
<dbReference type="FunCoup" id="A0A0D2U002">
    <property type="interactions" value="266"/>
</dbReference>
<keyword evidence="11" id="KW-1185">Reference proteome</keyword>
<evidence type="ECO:0000256" key="8">
    <source>
        <dbReference type="RuleBase" id="RU000461"/>
    </source>
</evidence>
<dbReference type="InParanoid" id="A0A0D2U002"/>
<dbReference type="PRINTS" id="PR00465">
    <property type="entry name" value="EP450IV"/>
</dbReference>
<dbReference type="GO" id="GO:0020037">
    <property type="term" value="F:heme binding"/>
    <property type="evidence" value="ECO:0007669"/>
    <property type="project" value="InterPro"/>
</dbReference>
<dbReference type="GO" id="GO:0004497">
    <property type="term" value="F:monooxygenase activity"/>
    <property type="evidence" value="ECO:0007669"/>
    <property type="project" value="UniProtKB-KW"/>
</dbReference>
<dbReference type="Gene3D" id="1.10.630.10">
    <property type="entry name" value="Cytochrome P450"/>
    <property type="match status" value="1"/>
</dbReference>
<comment type="similarity">
    <text evidence="2 8">Belongs to the cytochrome P450 family.</text>
</comment>
<reference evidence="11" key="1">
    <citation type="submission" date="2011-02" db="EMBL/GenBank/DDBJ databases">
        <title>The Genome Sequence of Capsaspora owczarzaki ATCC 30864.</title>
        <authorList>
            <person name="Russ C."/>
            <person name="Cuomo C."/>
            <person name="Burger G."/>
            <person name="Gray M.W."/>
            <person name="Holland P.W.H."/>
            <person name="King N."/>
            <person name="Lang F.B.F."/>
            <person name="Roger A.J."/>
            <person name="Ruiz-Trillo I."/>
            <person name="Young S.K."/>
            <person name="Zeng Q."/>
            <person name="Gargeya S."/>
            <person name="Alvarado L."/>
            <person name="Berlin A."/>
            <person name="Chapman S.B."/>
            <person name="Chen Z."/>
            <person name="Freedman E."/>
            <person name="Gellesch M."/>
            <person name="Goldberg J."/>
            <person name="Griggs A."/>
            <person name="Gujja S."/>
            <person name="Heilman E."/>
            <person name="Heiman D."/>
            <person name="Howarth C."/>
            <person name="Mehta T."/>
            <person name="Neiman D."/>
            <person name="Pearson M."/>
            <person name="Roberts A."/>
            <person name="Saif S."/>
            <person name="Shea T."/>
            <person name="Shenoy N."/>
            <person name="Sisk P."/>
            <person name="Stolte C."/>
            <person name="Sykes S."/>
            <person name="White J."/>
            <person name="Yandava C."/>
            <person name="Haas B."/>
            <person name="Nusbaum C."/>
            <person name="Birren B."/>
        </authorList>
    </citation>
    <scope>NUCLEOTIDE SEQUENCE</scope>
    <source>
        <strain evidence="11">ATCC 30864</strain>
    </source>
</reference>
<feature type="transmembrane region" description="Helical" evidence="9">
    <location>
        <begin position="85"/>
        <end position="102"/>
    </location>
</feature>
<dbReference type="OMA" id="KCIGLEY"/>
<dbReference type="PROSITE" id="PS00086">
    <property type="entry name" value="CYTOCHROME_P450"/>
    <property type="match status" value="1"/>
</dbReference>
<comment type="cofactor">
    <cofactor evidence="1 7">
        <name>heme</name>
        <dbReference type="ChEBI" id="CHEBI:30413"/>
    </cofactor>
</comment>
<keyword evidence="7 8" id="KW-0349">Heme</keyword>
<dbReference type="SUPFAM" id="SSF48264">
    <property type="entry name" value="Cytochrome P450"/>
    <property type="match status" value="1"/>
</dbReference>
<dbReference type="InterPro" id="IPR036396">
    <property type="entry name" value="Cyt_P450_sf"/>
</dbReference>
<keyword evidence="8" id="KW-0503">Monooxygenase</keyword>
<dbReference type="GO" id="GO:0005506">
    <property type="term" value="F:iron ion binding"/>
    <property type="evidence" value="ECO:0007669"/>
    <property type="project" value="InterPro"/>
</dbReference>
<dbReference type="eggNOG" id="KOG0157">
    <property type="taxonomic scope" value="Eukaryota"/>
</dbReference>
<protein>
    <recommendedName>
        <fullName evidence="6">sterol 22-desaturase</fullName>
        <ecNumber evidence="6">1.14.19.41</ecNumber>
    </recommendedName>
</protein>
<accession>A0A0D2U002</accession>